<dbReference type="CDD" id="cd02440">
    <property type="entry name" value="AdoMet_MTases"/>
    <property type="match status" value="1"/>
</dbReference>
<sequence>MKGNDGDIIARNKALSWDYYLDKINDTDSFITRYYHYLRWKSVLDYIDFIFKNIKPDAKVALDIGCNRGYYSAKLGCLGLTVDAVDLNLNSYQLIRNPNVTYFEEDFLNWVPPRKYDLIMTFEVYEHIPQNKRQMFIEKIVNLLNPSGVLLFSGPNCHSMYYGAGYVKDSIKKVFGCVDEIDWHYRIPCQYYNQMFASQNLEIINWYTNGVFPIFSNKLEKILEIFSTQFITDLDLSLSEILKGFGANYFAVLKKSDMLDG</sequence>
<proteinExistence type="predicted"/>
<dbReference type="AlphaFoldDB" id="A0AAX4FX32"/>
<dbReference type="SUPFAM" id="SSF53335">
    <property type="entry name" value="S-adenosyl-L-methionine-dependent methyltransferases"/>
    <property type="match status" value="1"/>
</dbReference>
<name>A0AAX4FX32_9EURY</name>
<keyword evidence="1" id="KW-0489">Methyltransferase</keyword>
<dbReference type="EMBL" id="CP137642">
    <property type="protein sequence ID" value="WOX58513.1"/>
    <property type="molecule type" value="Genomic_DNA"/>
</dbReference>
<organism evidence="1 2">
    <name type="scientific">Methanoculleus receptaculi</name>
    <dbReference type="NCBI Taxonomy" id="394967"/>
    <lineage>
        <taxon>Archaea</taxon>
        <taxon>Methanobacteriati</taxon>
        <taxon>Methanobacteriota</taxon>
        <taxon>Stenosarchaea group</taxon>
        <taxon>Methanomicrobia</taxon>
        <taxon>Methanomicrobiales</taxon>
        <taxon>Methanomicrobiaceae</taxon>
        <taxon>Methanoculleus</taxon>
    </lineage>
</organism>
<dbReference type="InterPro" id="IPR029063">
    <property type="entry name" value="SAM-dependent_MTases_sf"/>
</dbReference>
<dbReference type="RefSeq" id="WP_318622347.1">
    <property type="nucleotide sequence ID" value="NZ_CP137642.1"/>
</dbReference>
<evidence type="ECO:0000313" key="2">
    <source>
        <dbReference type="Proteomes" id="UP001305652"/>
    </source>
</evidence>
<accession>A0AAX4FX32</accession>
<dbReference type="PANTHER" id="PTHR43861:SF6">
    <property type="entry name" value="METHYLTRANSFERASE TYPE 11"/>
    <property type="match status" value="1"/>
</dbReference>
<dbReference type="GeneID" id="85732407"/>
<dbReference type="Pfam" id="PF13489">
    <property type="entry name" value="Methyltransf_23"/>
    <property type="match status" value="1"/>
</dbReference>
<gene>
    <name evidence="1" type="ORF">R6Y96_04580</name>
</gene>
<keyword evidence="2" id="KW-1185">Reference proteome</keyword>
<keyword evidence="1" id="KW-0808">Transferase</keyword>
<dbReference type="PANTHER" id="PTHR43861">
    <property type="entry name" value="TRANS-ACONITATE 2-METHYLTRANSFERASE-RELATED"/>
    <property type="match status" value="1"/>
</dbReference>
<reference evidence="1 2" key="1">
    <citation type="submission" date="2023-10" db="EMBL/GenBank/DDBJ databases">
        <title>The complete genome sequence of Methanoculleus receptaculi DSM 18860.</title>
        <authorList>
            <person name="Lai S.-J."/>
            <person name="You Y.-T."/>
            <person name="Chen S.-C."/>
        </authorList>
    </citation>
    <scope>NUCLEOTIDE SEQUENCE [LARGE SCALE GENOMIC DNA]</scope>
    <source>
        <strain evidence="1 2">DSM 18860</strain>
    </source>
</reference>
<dbReference type="GO" id="GO:0032259">
    <property type="term" value="P:methylation"/>
    <property type="evidence" value="ECO:0007669"/>
    <property type="project" value="UniProtKB-KW"/>
</dbReference>
<dbReference type="KEGG" id="mrc:R6Y96_04580"/>
<dbReference type="Proteomes" id="UP001305652">
    <property type="component" value="Chromosome"/>
</dbReference>
<protein>
    <submittedName>
        <fullName evidence="1">Class I SAM-dependent methyltransferase</fullName>
        <ecNumber evidence="1">2.1.1.-</ecNumber>
    </submittedName>
</protein>
<dbReference type="GO" id="GO:0008168">
    <property type="term" value="F:methyltransferase activity"/>
    <property type="evidence" value="ECO:0007669"/>
    <property type="project" value="UniProtKB-KW"/>
</dbReference>
<evidence type="ECO:0000313" key="1">
    <source>
        <dbReference type="EMBL" id="WOX58513.1"/>
    </source>
</evidence>
<dbReference type="EC" id="2.1.1.-" evidence="1"/>
<dbReference type="Gene3D" id="3.40.50.150">
    <property type="entry name" value="Vaccinia Virus protein VP39"/>
    <property type="match status" value="1"/>
</dbReference>